<evidence type="ECO:0000313" key="1">
    <source>
        <dbReference type="EnsemblMetazoa" id="GAUT016941-PA"/>
    </source>
</evidence>
<evidence type="ECO:0000313" key="2">
    <source>
        <dbReference type="Proteomes" id="UP000078200"/>
    </source>
</evidence>
<accession>A0A1A9UVF7</accession>
<dbReference type="EnsemblMetazoa" id="GAUT016941-RA">
    <property type="protein sequence ID" value="GAUT016941-PA"/>
    <property type="gene ID" value="GAUT016941"/>
</dbReference>
<protein>
    <submittedName>
        <fullName evidence="1">Uncharacterized protein</fullName>
    </submittedName>
</protein>
<dbReference type="AlphaFoldDB" id="A0A1A9UVF7"/>
<keyword evidence="2" id="KW-1185">Reference proteome</keyword>
<name>A0A1A9UVF7_GLOAU</name>
<organism evidence="1 2">
    <name type="scientific">Glossina austeni</name>
    <name type="common">Savannah tsetse fly</name>
    <dbReference type="NCBI Taxonomy" id="7395"/>
    <lineage>
        <taxon>Eukaryota</taxon>
        <taxon>Metazoa</taxon>
        <taxon>Ecdysozoa</taxon>
        <taxon>Arthropoda</taxon>
        <taxon>Hexapoda</taxon>
        <taxon>Insecta</taxon>
        <taxon>Pterygota</taxon>
        <taxon>Neoptera</taxon>
        <taxon>Endopterygota</taxon>
        <taxon>Diptera</taxon>
        <taxon>Brachycera</taxon>
        <taxon>Muscomorpha</taxon>
        <taxon>Hippoboscoidea</taxon>
        <taxon>Glossinidae</taxon>
        <taxon>Glossina</taxon>
    </lineage>
</organism>
<dbReference type="Proteomes" id="UP000078200">
    <property type="component" value="Unassembled WGS sequence"/>
</dbReference>
<sequence length="71" mass="8256">MVISELSNMCSVSVRLLELKRSALDPALACIKTRVVFNKSLYNTLHNLTSWYTTHCRPVDIYRSELIITYY</sequence>
<proteinExistence type="predicted"/>
<dbReference type="VEuPathDB" id="VectorBase:GAUT016941"/>
<reference evidence="1" key="1">
    <citation type="submission" date="2020-05" db="UniProtKB">
        <authorList>
            <consortium name="EnsemblMetazoa"/>
        </authorList>
    </citation>
    <scope>IDENTIFICATION</scope>
    <source>
        <strain evidence="1">TTRI</strain>
    </source>
</reference>